<reference evidence="1 2" key="1">
    <citation type="submission" date="2016-10" db="EMBL/GenBank/DDBJ databases">
        <authorList>
            <person name="de Groot N.N."/>
        </authorList>
    </citation>
    <scope>NUCLEOTIDE SEQUENCE [LARGE SCALE GENOMIC DNA]</scope>
    <source>
        <strain evidence="1 2">DSM 20678</strain>
    </source>
</reference>
<accession>A0A1I5YWY4</accession>
<organism evidence="1 2">
    <name type="scientific">Caldicoprobacter faecalis</name>
    <dbReference type="NCBI Taxonomy" id="937334"/>
    <lineage>
        <taxon>Bacteria</taxon>
        <taxon>Bacillati</taxon>
        <taxon>Bacillota</taxon>
        <taxon>Clostridia</taxon>
        <taxon>Caldicoprobacterales</taxon>
        <taxon>Caldicoprobacteraceae</taxon>
        <taxon>Caldicoprobacter</taxon>
    </lineage>
</organism>
<dbReference type="EMBL" id="FOXR01000073">
    <property type="protein sequence ID" value="SFQ48640.1"/>
    <property type="molecule type" value="Genomic_DNA"/>
</dbReference>
<sequence>MDFMPVRGLLRSKLWFGFKIAAMNFKSLLKWIKKDPKNRLTPSFLHSFLYLCSSVWLFFDNRFKKFYLEPILFVG</sequence>
<gene>
    <name evidence="1" type="ORF">SAMN05444406_1731</name>
</gene>
<evidence type="ECO:0000313" key="2">
    <source>
        <dbReference type="Proteomes" id="UP000198577"/>
    </source>
</evidence>
<dbReference type="Proteomes" id="UP000198577">
    <property type="component" value="Unassembled WGS sequence"/>
</dbReference>
<protein>
    <submittedName>
        <fullName evidence="1">Uncharacterized protein</fullName>
    </submittedName>
</protein>
<dbReference type="AlphaFoldDB" id="A0A1I5YWY4"/>
<evidence type="ECO:0000313" key="1">
    <source>
        <dbReference type="EMBL" id="SFQ48640.1"/>
    </source>
</evidence>
<proteinExistence type="predicted"/>
<name>A0A1I5YWY4_9FIRM</name>
<keyword evidence="2" id="KW-1185">Reference proteome</keyword>